<proteinExistence type="predicted"/>
<name>A0A7R6SRU5_9GAMM</name>
<evidence type="ECO:0000259" key="1">
    <source>
        <dbReference type="Pfam" id="PF00248"/>
    </source>
</evidence>
<dbReference type="InterPro" id="IPR036812">
    <property type="entry name" value="NAD(P)_OxRdtase_dom_sf"/>
</dbReference>
<gene>
    <name evidence="2" type="ORF">AMJAP_0213</name>
</gene>
<dbReference type="PANTHER" id="PTHR43312">
    <property type="entry name" value="D-THREO-ALDOSE 1-DEHYDROGENASE"/>
    <property type="match status" value="1"/>
</dbReference>
<feature type="domain" description="NADP-dependent oxidoreductase" evidence="1">
    <location>
        <begin position="21"/>
        <end position="225"/>
    </location>
</feature>
<dbReference type="PANTHER" id="PTHR43312:SF1">
    <property type="entry name" value="NADP-DEPENDENT OXIDOREDUCTASE DOMAIN-CONTAINING PROTEIN"/>
    <property type="match status" value="1"/>
</dbReference>
<dbReference type="EMBL" id="AP014545">
    <property type="protein sequence ID" value="BBB24812.1"/>
    <property type="molecule type" value="Genomic_DNA"/>
</dbReference>
<evidence type="ECO:0000313" key="3">
    <source>
        <dbReference type="Proteomes" id="UP000595663"/>
    </source>
</evidence>
<dbReference type="RefSeq" id="WP_019621016.1">
    <property type="nucleotide sequence ID" value="NZ_AP014545.1"/>
</dbReference>
<sequence>MGEFALLTPRKIAGTDLMVSPIGLGTVKLGRDKGVKYPNSFTIPDDQAARHLLDLSRNLGINLLDTAPAYGRSEERLGPLLQGQRDHWVICSKVGEEFNNQTGQSYFDFTPEHVRLSIERSLQRLQTDVIDILLVHSDGNDLEIIQRYGILEQLELLKAEGKIRAGGMSTKTVAGGIEALKRSDIAMVTYNLDYQDELAVIDFALAEEKGILIKKALASGSLSQQPEIDPVRASFDRVLGHQGVSSAIIGTINPEHLSANVETVVTSMQQQGSR</sequence>
<evidence type="ECO:0000313" key="2">
    <source>
        <dbReference type="EMBL" id="BBB24812.1"/>
    </source>
</evidence>
<dbReference type="SUPFAM" id="SSF51430">
    <property type="entry name" value="NAD(P)-linked oxidoreductase"/>
    <property type="match status" value="1"/>
</dbReference>
<dbReference type="InterPro" id="IPR023210">
    <property type="entry name" value="NADP_OxRdtase_dom"/>
</dbReference>
<protein>
    <submittedName>
        <fullName evidence="2">Aldo/keto reductase family oxidoreductase</fullName>
    </submittedName>
</protein>
<dbReference type="Proteomes" id="UP000595663">
    <property type="component" value="Chromosome"/>
</dbReference>
<dbReference type="AlphaFoldDB" id="A0A7R6SRU5"/>
<dbReference type="OrthoDB" id="9773828at2"/>
<accession>A0A7R6SRU5</accession>
<keyword evidence="3" id="KW-1185">Reference proteome</keyword>
<dbReference type="KEGG" id="ajp:AMJAP_0213"/>
<dbReference type="CDD" id="cd19095">
    <property type="entry name" value="AKR_PA4992-like"/>
    <property type="match status" value="1"/>
</dbReference>
<dbReference type="Gene3D" id="3.20.20.100">
    <property type="entry name" value="NADP-dependent oxidoreductase domain"/>
    <property type="match status" value="1"/>
</dbReference>
<organism evidence="2 3">
    <name type="scientific">Amphritea japonica ATCC BAA-1530</name>
    <dbReference type="NCBI Taxonomy" id="1278309"/>
    <lineage>
        <taxon>Bacteria</taxon>
        <taxon>Pseudomonadati</taxon>
        <taxon>Pseudomonadota</taxon>
        <taxon>Gammaproteobacteria</taxon>
        <taxon>Oceanospirillales</taxon>
        <taxon>Oceanospirillaceae</taxon>
        <taxon>Amphritea</taxon>
    </lineage>
</organism>
<dbReference type="Pfam" id="PF00248">
    <property type="entry name" value="Aldo_ket_red"/>
    <property type="match status" value="1"/>
</dbReference>
<reference evidence="2 3" key="1">
    <citation type="journal article" date="2008" name="Int. J. Syst. Evol. Microbiol.">
        <title>Amphritea japonica sp. nov. and Amphritea balenae sp. nov., isolated from the sediment adjacent to sperm whale carcasses off Kagoshima, Japan.</title>
        <authorList>
            <person name="Miyazaki M."/>
            <person name="Nogi Y."/>
            <person name="Fujiwara Y."/>
            <person name="Kawato M."/>
            <person name="Nagahama T."/>
            <person name="Kubokawa K."/>
            <person name="Horikoshi K."/>
        </authorList>
    </citation>
    <scope>NUCLEOTIDE SEQUENCE [LARGE SCALE GENOMIC DNA]</scope>
    <source>
        <strain evidence="2 3">ATCC BAA-1530</strain>
    </source>
</reference>
<dbReference type="InterPro" id="IPR053135">
    <property type="entry name" value="AKR2_Oxidoreductase"/>
</dbReference>